<feature type="compositionally biased region" description="Low complexity" evidence="1">
    <location>
        <begin position="26"/>
        <end position="39"/>
    </location>
</feature>
<feature type="region of interest" description="Disordered" evidence="1">
    <location>
        <begin position="347"/>
        <end position="421"/>
    </location>
</feature>
<proteinExistence type="predicted"/>
<evidence type="ECO:0000256" key="1">
    <source>
        <dbReference type="SAM" id="MobiDB-lite"/>
    </source>
</evidence>
<feature type="region of interest" description="Disordered" evidence="1">
    <location>
        <begin position="186"/>
        <end position="262"/>
    </location>
</feature>
<feature type="compositionally biased region" description="Polar residues" evidence="1">
    <location>
        <begin position="353"/>
        <end position="366"/>
    </location>
</feature>
<feature type="region of interest" description="Disordered" evidence="1">
    <location>
        <begin position="748"/>
        <end position="807"/>
    </location>
</feature>
<organism evidence="2 3">
    <name type="scientific">Lentinus brumalis</name>
    <dbReference type="NCBI Taxonomy" id="2498619"/>
    <lineage>
        <taxon>Eukaryota</taxon>
        <taxon>Fungi</taxon>
        <taxon>Dikarya</taxon>
        <taxon>Basidiomycota</taxon>
        <taxon>Agaricomycotina</taxon>
        <taxon>Agaricomycetes</taxon>
        <taxon>Polyporales</taxon>
        <taxon>Polyporaceae</taxon>
        <taxon>Lentinus</taxon>
    </lineage>
</organism>
<keyword evidence="3" id="KW-1185">Reference proteome</keyword>
<evidence type="ECO:0000313" key="3">
    <source>
        <dbReference type="Proteomes" id="UP000256964"/>
    </source>
</evidence>
<evidence type="ECO:0000313" key="2">
    <source>
        <dbReference type="EMBL" id="RDX53207.1"/>
    </source>
</evidence>
<feature type="region of interest" description="Disordered" evidence="1">
    <location>
        <begin position="1"/>
        <end position="65"/>
    </location>
</feature>
<feature type="compositionally biased region" description="Low complexity" evidence="1">
    <location>
        <begin position="763"/>
        <end position="786"/>
    </location>
</feature>
<dbReference type="AlphaFoldDB" id="A0A371DL04"/>
<name>A0A371DL04_9APHY</name>
<dbReference type="Proteomes" id="UP000256964">
    <property type="component" value="Unassembled WGS sequence"/>
</dbReference>
<dbReference type="EMBL" id="KZ857388">
    <property type="protein sequence ID" value="RDX53207.1"/>
    <property type="molecule type" value="Genomic_DNA"/>
</dbReference>
<feature type="region of interest" description="Disordered" evidence="1">
    <location>
        <begin position="491"/>
        <end position="517"/>
    </location>
</feature>
<feature type="region of interest" description="Disordered" evidence="1">
    <location>
        <begin position="134"/>
        <end position="156"/>
    </location>
</feature>
<sequence length="942" mass="98297">MQSPPLEPLLPDADIPNSIEARAYTHSSSSPSATHTLPLAGSVATHDMAEDKAPTSITTAFSSSSSSVTPSALQDLLLELELQSANHQRPPAALAEDHSGETSFVMKLPRSGLTTWKPLVASRLQDVDRMASNSSLVKNAAPQDGPESPTNSSTASDIGASVLAHRPVPVLTSHCEIAALPLNEPELMPDADPEHSPAIYAGSAGREATDAPTSMQASSTQSPAPPDVAFSEAGAGEQQGILPDTADEGPGDDIIIPEDLGVPRTSSSDDVVLFATDQNAACPPVVQEHSMESALESAVIPSTILEPVPSDDLVSVRQEMPSEQLAPETVGCMSTEAPVTGDIAASSLDSEKQASLPSSEDPSSATIPPAEEEMAEKSPDDAAMPISADHASTPVTSVEADDDSRMDTSCDRSGSRENSVVPRSCLQETILVDLARELPDSDMPCSAASIPADVPMDRDGLNMEPSPASDDSHFEALPPKTTVDDAAAHLHPPEASVPTDIDTNDEPSSENAGNDSKLDVVAEDLAPLQEHGEDVPRADNAIVLPTRTEETAVEVPVVVSEDLLQPENVNSDSSAASRLADTLDNHADVPMLPLDDVASAPPDQAMVLWRSEELAQPDDVGIALVGDVREPEGGPAPASLPEFVDVPCPGISLAHISEDAQPTDAPEDIPDAGAADASSVANSNVCSPLKSAALPSSQTGLDTHSLPDADMVDCRAVLPDFGDGIPASEDFHAAMLMSDDLHNDVVLLDYDLPPSSPPPSSSPPRVFSSPGPTSLETTPTSSPPLGNGDADGPATPSPFPKGQLSGPDSRLLKRALEEENSAAPAGTSRLPRLRERQTKRVVCYVSLGWYWRELNHAYAENGGHYTGAHAAEPHTSDSCLTSETAQEACCAVPLSRHQGATRSRWSACCLCNWSCKGTSSPAQGPSSGGRHGEQQFRPSSET</sequence>
<accession>A0A371DL04</accession>
<gene>
    <name evidence="2" type="ORF">OH76DRAFT_80062</name>
</gene>
<feature type="compositionally biased region" description="Basic and acidic residues" evidence="1">
    <location>
        <begin position="403"/>
        <end position="415"/>
    </location>
</feature>
<dbReference type="STRING" id="139420.A0A371DL04"/>
<protein>
    <submittedName>
        <fullName evidence="2">Uncharacterized protein</fullName>
    </submittedName>
</protein>
<feature type="region of interest" description="Disordered" evidence="1">
    <location>
        <begin position="918"/>
        <end position="942"/>
    </location>
</feature>
<feature type="compositionally biased region" description="Polar residues" evidence="1">
    <location>
        <begin position="211"/>
        <end position="222"/>
    </location>
</feature>
<feature type="compositionally biased region" description="Low complexity" evidence="1">
    <location>
        <begin position="55"/>
        <end position="65"/>
    </location>
</feature>
<reference evidence="2 3" key="1">
    <citation type="journal article" date="2018" name="Biotechnol. Biofuels">
        <title>Integrative visual omics of the white-rot fungus Polyporus brumalis exposes the biotechnological potential of its oxidative enzymes for delignifying raw plant biomass.</title>
        <authorList>
            <person name="Miyauchi S."/>
            <person name="Rancon A."/>
            <person name="Drula E."/>
            <person name="Hage H."/>
            <person name="Chaduli D."/>
            <person name="Favel A."/>
            <person name="Grisel S."/>
            <person name="Henrissat B."/>
            <person name="Herpoel-Gimbert I."/>
            <person name="Ruiz-Duenas F.J."/>
            <person name="Chevret D."/>
            <person name="Hainaut M."/>
            <person name="Lin J."/>
            <person name="Wang M."/>
            <person name="Pangilinan J."/>
            <person name="Lipzen A."/>
            <person name="Lesage-Meessen L."/>
            <person name="Navarro D."/>
            <person name="Riley R."/>
            <person name="Grigoriev I.V."/>
            <person name="Zhou S."/>
            <person name="Raouche S."/>
            <person name="Rosso M.N."/>
        </authorList>
    </citation>
    <scope>NUCLEOTIDE SEQUENCE [LARGE SCALE GENOMIC DNA]</scope>
    <source>
        <strain evidence="2 3">BRFM 1820</strain>
    </source>
</reference>